<dbReference type="Proteomes" id="UP000050792">
    <property type="component" value="Unassembled WGS sequence"/>
</dbReference>
<evidence type="ECO:0000313" key="1">
    <source>
        <dbReference type="Proteomes" id="UP000050792"/>
    </source>
</evidence>
<organism evidence="1 2">
    <name type="scientific">Schistosoma rodhaini</name>
    <dbReference type="NCBI Taxonomy" id="6188"/>
    <lineage>
        <taxon>Eukaryota</taxon>
        <taxon>Metazoa</taxon>
        <taxon>Spiralia</taxon>
        <taxon>Lophotrochozoa</taxon>
        <taxon>Platyhelminthes</taxon>
        <taxon>Trematoda</taxon>
        <taxon>Digenea</taxon>
        <taxon>Strigeidida</taxon>
        <taxon>Schistosomatoidea</taxon>
        <taxon>Schistosomatidae</taxon>
        <taxon>Schistosoma</taxon>
    </lineage>
</organism>
<name>A0AA85FAI0_9TREM</name>
<sequence length="93" mass="11412">MIMMMKMIMILMCKSIHCVILYFVIGLITINSAEYNEGLLYKSRSNILSKRWYPVKEFHYDEPLEIKKRLKFYDKRWSPVKEFHYDEPIEVRK</sequence>
<keyword evidence="1" id="KW-1185">Reference proteome</keyword>
<reference evidence="2" key="2">
    <citation type="submission" date="2023-11" db="UniProtKB">
        <authorList>
            <consortium name="WormBaseParasite"/>
        </authorList>
    </citation>
    <scope>IDENTIFICATION</scope>
</reference>
<accession>A0AA85FAI0</accession>
<dbReference type="AlphaFoldDB" id="A0AA85FAI0"/>
<proteinExistence type="predicted"/>
<evidence type="ECO:0000313" key="2">
    <source>
        <dbReference type="WBParaSite" id="SRDH1_39990.2"/>
    </source>
</evidence>
<reference evidence="1" key="1">
    <citation type="submission" date="2022-06" db="EMBL/GenBank/DDBJ databases">
        <authorList>
            <person name="Berger JAMES D."/>
            <person name="Berger JAMES D."/>
        </authorList>
    </citation>
    <scope>NUCLEOTIDE SEQUENCE [LARGE SCALE GENOMIC DNA]</scope>
</reference>
<dbReference type="WBParaSite" id="SRDH1_39990.2">
    <property type="protein sequence ID" value="SRDH1_39990.2"/>
    <property type="gene ID" value="SRDH1_39990"/>
</dbReference>
<protein>
    <submittedName>
        <fullName evidence="2">Uncharacterized protein</fullName>
    </submittedName>
</protein>